<keyword evidence="3" id="KW-1185">Reference proteome</keyword>
<dbReference type="Pfam" id="PF03091">
    <property type="entry name" value="CutA1"/>
    <property type="match status" value="1"/>
</dbReference>
<evidence type="ECO:0000313" key="2">
    <source>
        <dbReference type="EMBL" id="NGM15877.1"/>
    </source>
</evidence>
<dbReference type="AlphaFoldDB" id="A0A6M1LCD0"/>
<dbReference type="SUPFAM" id="SSF54913">
    <property type="entry name" value="GlnB-like"/>
    <property type="match status" value="1"/>
</dbReference>
<accession>A0A6M1LCD0</accession>
<proteinExistence type="inferred from homology"/>
<dbReference type="GO" id="GO:0010038">
    <property type="term" value="P:response to metal ion"/>
    <property type="evidence" value="ECO:0007669"/>
    <property type="project" value="InterPro"/>
</dbReference>
<protein>
    <submittedName>
        <fullName evidence="2">Divalent-cation tolerance protein CutA</fullName>
    </submittedName>
</protein>
<dbReference type="EMBL" id="SAIY01000011">
    <property type="protein sequence ID" value="NGM15877.1"/>
    <property type="molecule type" value="Genomic_DNA"/>
</dbReference>
<comment type="similarity">
    <text evidence="1">Belongs to the CutA family.</text>
</comment>
<dbReference type="Proteomes" id="UP000478148">
    <property type="component" value="Unassembled WGS sequence"/>
</dbReference>
<dbReference type="PANTHER" id="PTHR23419">
    <property type="entry name" value="DIVALENT CATION TOLERANCE CUTA-RELATED"/>
    <property type="match status" value="1"/>
</dbReference>
<sequence>MSGVLYVYTAAGSLEVARRLAQGAVRERLAAGGQVVGPVESVFWHEGSFGTGQEWQVVLRTSAEVYPRLECHLREHHEWSNPEIVAVEVLAGAPSYLQWVQGVMGAGGDAEGR</sequence>
<dbReference type="GO" id="GO:0005507">
    <property type="term" value="F:copper ion binding"/>
    <property type="evidence" value="ECO:0007669"/>
    <property type="project" value="TreeGrafter"/>
</dbReference>
<gene>
    <name evidence="2" type="ORF">ENC19_26205</name>
</gene>
<dbReference type="RefSeq" id="WP_164449706.1">
    <property type="nucleotide sequence ID" value="NZ_SAIY01000011.1"/>
</dbReference>
<dbReference type="PANTHER" id="PTHR23419:SF8">
    <property type="entry name" value="FI09726P"/>
    <property type="match status" value="1"/>
</dbReference>
<comment type="caution">
    <text evidence="2">The sequence shown here is derived from an EMBL/GenBank/DDBJ whole genome shotgun (WGS) entry which is preliminary data.</text>
</comment>
<dbReference type="InterPro" id="IPR011322">
    <property type="entry name" value="N-reg_PII-like_a/b"/>
</dbReference>
<dbReference type="InterPro" id="IPR015867">
    <property type="entry name" value="N-reg_PII/ATP_PRibTrfase_C"/>
</dbReference>
<evidence type="ECO:0000313" key="3">
    <source>
        <dbReference type="Proteomes" id="UP000478148"/>
    </source>
</evidence>
<dbReference type="InterPro" id="IPR004323">
    <property type="entry name" value="Ion_tolerance_CutA"/>
</dbReference>
<dbReference type="Gene3D" id="3.30.70.120">
    <property type="match status" value="1"/>
</dbReference>
<organism evidence="2 3">
    <name type="scientific">Verrucosispora sioxanthis</name>
    <dbReference type="NCBI Taxonomy" id="2499994"/>
    <lineage>
        <taxon>Bacteria</taxon>
        <taxon>Bacillati</taxon>
        <taxon>Actinomycetota</taxon>
        <taxon>Actinomycetes</taxon>
        <taxon>Micromonosporales</taxon>
        <taxon>Micromonosporaceae</taxon>
        <taxon>Micromonospora</taxon>
    </lineage>
</organism>
<evidence type="ECO:0000256" key="1">
    <source>
        <dbReference type="ARBA" id="ARBA00010169"/>
    </source>
</evidence>
<reference evidence="2 3" key="1">
    <citation type="submission" date="2020-02" db="EMBL/GenBank/DDBJ databases">
        <title>Draft Genome Sequence of Verrucosispora sp. Strain CWR15, Isolated from Gulf of Mexico Sponge.</title>
        <authorList>
            <person name="Kennedy S.J."/>
            <person name="Cella E."/>
            <person name="Azarian T."/>
            <person name="Baker B.J."/>
            <person name="Shaw L.N."/>
        </authorList>
    </citation>
    <scope>NUCLEOTIDE SEQUENCE [LARGE SCALE GENOMIC DNA]</scope>
    <source>
        <strain evidence="2 3">CWR15</strain>
    </source>
</reference>
<name>A0A6M1LCD0_9ACTN</name>